<keyword evidence="1" id="KW-0677">Repeat</keyword>
<dbReference type="InterPro" id="IPR019734">
    <property type="entry name" value="TPR_rpt"/>
</dbReference>
<evidence type="ECO:0000256" key="2">
    <source>
        <dbReference type="ARBA" id="ARBA00022803"/>
    </source>
</evidence>
<sequence>METFLLIFLLIPYLVLRYYLTDHDTPAEKERKRLAEGIELFNNGEYTKAHDYFNQKIKEYRKSAIAYAYRGQCNLKEQNIYSALYDFAEALSFDNTLSEVHLQKGMAHYQLLEYETAFLSFDKAVWFSRGEEPQALRWRALARLKLHQLSQAEKDLSKAVELGDENAAYVLSQPPFRRKVIL</sequence>
<accession>A0A344TE66</accession>
<dbReference type="OrthoDB" id="948309at2"/>
<gene>
    <name evidence="3" type="ORF">DR864_03910</name>
</gene>
<reference evidence="3 4" key="1">
    <citation type="submission" date="2018-07" db="EMBL/GenBank/DDBJ databases">
        <title>Genome sequencing of Runella.</title>
        <authorList>
            <person name="Baek M.-G."/>
            <person name="Yi H."/>
        </authorList>
    </citation>
    <scope>NUCLEOTIDE SEQUENCE [LARGE SCALE GENOMIC DNA]</scope>
    <source>
        <strain evidence="3 4">HYN0085</strain>
    </source>
</reference>
<proteinExistence type="predicted"/>
<dbReference type="EMBL" id="CP030850">
    <property type="protein sequence ID" value="AXE16937.1"/>
    <property type="molecule type" value="Genomic_DNA"/>
</dbReference>
<organism evidence="3 4">
    <name type="scientific">Runella rosea</name>
    <dbReference type="NCBI Taxonomy" id="2259595"/>
    <lineage>
        <taxon>Bacteria</taxon>
        <taxon>Pseudomonadati</taxon>
        <taxon>Bacteroidota</taxon>
        <taxon>Cytophagia</taxon>
        <taxon>Cytophagales</taxon>
        <taxon>Spirosomataceae</taxon>
        <taxon>Runella</taxon>
    </lineage>
</organism>
<dbReference type="SUPFAM" id="SSF48452">
    <property type="entry name" value="TPR-like"/>
    <property type="match status" value="1"/>
</dbReference>
<name>A0A344TE66_9BACT</name>
<protein>
    <submittedName>
        <fullName evidence="3">Uncharacterized protein</fullName>
    </submittedName>
</protein>
<dbReference type="Proteomes" id="UP000251993">
    <property type="component" value="Chromosome"/>
</dbReference>
<dbReference type="InterPro" id="IPR011990">
    <property type="entry name" value="TPR-like_helical_dom_sf"/>
</dbReference>
<keyword evidence="4" id="KW-1185">Reference proteome</keyword>
<evidence type="ECO:0000256" key="1">
    <source>
        <dbReference type="ARBA" id="ARBA00022737"/>
    </source>
</evidence>
<keyword evidence="2" id="KW-0802">TPR repeat</keyword>
<dbReference type="KEGG" id="run:DR864_03910"/>
<dbReference type="PANTHER" id="PTHR44858:SF1">
    <property type="entry name" value="UDP-N-ACETYLGLUCOSAMINE--PEPTIDE N-ACETYLGLUCOSAMINYLTRANSFERASE SPINDLY-RELATED"/>
    <property type="match status" value="1"/>
</dbReference>
<evidence type="ECO:0000313" key="3">
    <source>
        <dbReference type="EMBL" id="AXE16937.1"/>
    </source>
</evidence>
<evidence type="ECO:0000313" key="4">
    <source>
        <dbReference type="Proteomes" id="UP000251993"/>
    </source>
</evidence>
<dbReference type="AlphaFoldDB" id="A0A344TE66"/>
<dbReference type="InterPro" id="IPR050498">
    <property type="entry name" value="Ycf3"/>
</dbReference>
<dbReference type="PANTHER" id="PTHR44858">
    <property type="entry name" value="TETRATRICOPEPTIDE REPEAT PROTEIN 6"/>
    <property type="match status" value="1"/>
</dbReference>
<dbReference type="RefSeq" id="WP_114065724.1">
    <property type="nucleotide sequence ID" value="NZ_CP030850.1"/>
</dbReference>
<dbReference type="SMART" id="SM00028">
    <property type="entry name" value="TPR"/>
    <property type="match status" value="4"/>
</dbReference>
<dbReference type="Gene3D" id="1.25.40.10">
    <property type="entry name" value="Tetratricopeptide repeat domain"/>
    <property type="match status" value="1"/>
</dbReference>